<keyword evidence="4" id="KW-1185">Reference proteome</keyword>
<dbReference type="InterPro" id="IPR037516">
    <property type="entry name" value="Tripartite_DENN"/>
</dbReference>
<evidence type="ECO:0000259" key="2">
    <source>
        <dbReference type="PROSITE" id="PS50211"/>
    </source>
</evidence>
<dbReference type="InterPro" id="IPR024224">
    <property type="entry name" value="DENND6"/>
</dbReference>
<organism evidence="3 4">
    <name type="scientific">Lentinus brumalis</name>
    <dbReference type="NCBI Taxonomy" id="2498619"/>
    <lineage>
        <taxon>Eukaryota</taxon>
        <taxon>Fungi</taxon>
        <taxon>Dikarya</taxon>
        <taxon>Basidiomycota</taxon>
        <taxon>Agaricomycotina</taxon>
        <taxon>Agaricomycetes</taxon>
        <taxon>Polyporales</taxon>
        <taxon>Polyporaceae</taxon>
        <taxon>Lentinus</taxon>
    </lineage>
</organism>
<dbReference type="PANTHER" id="PTHR13677:SF0">
    <property type="entry name" value="LD41638P"/>
    <property type="match status" value="1"/>
</dbReference>
<accession>A0A371DYF7</accession>
<dbReference type="GO" id="GO:0055037">
    <property type="term" value="C:recycling endosome"/>
    <property type="evidence" value="ECO:0007669"/>
    <property type="project" value="TreeGrafter"/>
</dbReference>
<dbReference type="OrthoDB" id="10265409at2759"/>
<sequence length="486" mass="54014">MHRTQLSLDGLAMGQEKLARLRRWVLGLATVNFDLEVGPKITSIYPPLSLSHSEAQNIAFSSFPDSSHFQEGSQTHSFRIRPREPVEGEEWDIGAPRSSTLDGFIYGFSCFTRTKDASSKRGYQQTSIVILTHLAYPSLFDTLIARLAPAFMSHGGPMLEAACHNIASWADPTPGTSVELGFLGTVIHAELPTDIETQQSMSAVPPGRTSETDIQVLASICPVDPPILGHFEAVVSHLWSIWECVVLSEPILIFGPSPSMTSMAVWWLRDLLRPIPLSGDFRPFFTIQDADHTALVNPRPPKAGLLLGVTNPFFERACQHWPHVLSLGRQQSGQEKRIGTPTGIVVGPSPGWRSTHKRYTSRDHALLKQLEQACRGSEQSKREASEALRQHFSSRTNALLVPLQRYLQTLIPTPSESRSNLATPPRLKPFHDAAFFASLKARGSPLPFKSSGKQREFYERWLRTPAFGLWLARQEEVVQGVLKAMT</sequence>
<evidence type="ECO:0000313" key="4">
    <source>
        <dbReference type="Proteomes" id="UP000256964"/>
    </source>
</evidence>
<feature type="domain" description="UDENN" evidence="2">
    <location>
        <begin position="26"/>
        <end position="484"/>
    </location>
</feature>
<protein>
    <submittedName>
        <fullName evidence="3">DUF1630-domain-containing protein</fullName>
    </submittedName>
</protein>
<dbReference type="GO" id="GO:0005085">
    <property type="term" value="F:guanyl-nucleotide exchange factor activity"/>
    <property type="evidence" value="ECO:0007669"/>
    <property type="project" value="InterPro"/>
</dbReference>
<dbReference type="Proteomes" id="UP000256964">
    <property type="component" value="Unassembled WGS sequence"/>
</dbReference>
<proteinExistence type="inferred from homology"/>
<comment type="similarity">
    <text evidence="1">Belongs to the DENND6 family.</text>
</comment>
<evidence type="ECO:0000256" key="1">
    <source>
        <dbReference type="ARBA" id="ARBA00007159"/>
    </source>
</evidence>
<dbReference type="EMBL" id="KZ857379">
    <property type="protein sequence ID" value="RDX57553.1"/>
    <property type="molecule type" value="Genomic_DNA"/>
</dbReference>
<name>A0A371DYF7_9APHY</name>
<reference evidence="3 4" key="1">
    <citation type="journal article" date="2018" name="Biotechnol. Biofuels">
        <title>Integrative visual omics of the white-rot fungus Polyporus brumalis exposes the biotechnological potential of its oxidative enzymes for delignifying raw plant biomass.</title>
        <authorList>
            <person name="Miyauchi S."/>
            <person name="Rancon A."/>
            <person name="Drula E."/>
            <person name="Hage H."/>
            <person name="Chaduli D."/>
            <person name="Favel A."/>
            <person name="Grisel S."/>
            <person name="Henrissat B."/>
            <person name="Herpoel-Gimbert I."/>
            <person name="Ruiz-Duenas F.J."/>
            <person name="Chevret D."/>
            <person name="Hainaut M."/>
            <person name="Lin J."/>
            <person name="Wang M."/>
            <person name="Pangilinan J."/>
            <person name="Lipzen A."/>
            <person name="Lesage-Meessen L."/>
            <person name="Navarro D."/>
            <person name="Riley R."/>
            <person name="Grigoriev I.V."/>
            <person name="Zhou S."/>
            <person name="Raouche S."/>
            <person name="Rosso M.N."/>
        </authorList>
    </citation>
    <scope>NUCLEOTIDE SEQUENCE [LARGE SCALE GENOMIC DNA]</scope>
    <source>
        <strain evidence="3 4">BRFM 1820</strain>
    </source>
</reference>
<dbReference type="PANTHER" id="PTHR13677">
    <property type="entry name" value="LD41638P"/>
    <property type="match status" value="1"/>
</dbReference>
<dbReference type="STRING" id="139420.A0A371DYF7"/>
<dbReference type="PROSITE" id="PS50211">
    <property type="entry name" value="DENN"/>
    <property type="match status" value="1"/>
</dbReference>
<evidence type="ECO:0000313" key="3">
    <source>
        <dbReference type="EMBL" id="RDX57553.1"/>
    </source>
</evidence>
<gene>
    <name evidence="3" type="ORF">OH76DRAFT_1335179</name>
</gene>
<dbReference type="AlphaFoldDB" id="A0A371DYF7"/>